<reference evidence="8" key="1">
    <citation type="submission" date="2021-01" db="EMBL/GenBank/DDBJ databases">
        <authorList>
            <person name="Corre E."/>
            <person name="Pelletier E."/>
            <person name="Niang G."/>
            <person name="Scheremetjew M."/>
            <person name="Finn R."/>
            <person name="Kale V."/>
            <person name="Holt S."/>
            <person name="Cochrane G."/>
            <person name="Meng A."/>
            <person name="Brown T."/>
            <person name="Cohen L."/>
        </authorList>
    </citation>
    <scope>NUCLEOTIDE SEQUENCE</scope>
</reference>
<dbReference type="Pfam" id="PF01583">
    <property type="entry name" value="APS_kinase"/>
    <property type="match status" value="1"/>
</dbReference>
<sequence length="246" mass="27161">MSLRSLCVWALFARGILSEVERPYGKVQDSGKSSNIAFHSGIPRDEKWQSVGHQGITIWMTGLSGSGKKTLSIALEYALVQAQAAPYFTNRLHTDDLRMGLTSDLGFTPEDRQENVRRVAEVARLFAEAGAIVITGTQSPYKANREFARDVHVNATLPFLEVFVDAPIEVCEARDPKGLYAKKRQGDVAAIAGIDFPFETPEAPDVHIKTAEVTVEEGVNMILAKLNSVGIHFKRTFEPLELSCER</sequence>
<evidence type="ECO:0000313" key="8">
    <source>
        <dbReference type="EMBL" id="CAD8870429.1"/>
    </source>
</evidence>
<evidence type="ECO:0000256" key="4">
    <source>
        <dbReference type="ARBA" id="ARBA00022840"/>
    </source>
</evidence>
<dbReference type="GO" id="GO:0005524">
    <property type="term" value="F:ATP binding"/>
    <property type="evidence" value="ECO:0007669"/>
    <property type="project" value="UniProtKB-KW"/>
</dbReference>
<dbReference type="InterPro" id="IPR059117">
    <property type="entry name" value="APS_kinase_dom"/>
</dbReference>
<evidence type="ECO:0000256" key="5">
    <source>
        <dbReference type="RuleBase" id="RU004347"/>
    </source>
</evidence>
<dbReference type="PANTHER" id="PTHR42700:SF3">
    <property type="entry name" value="BIFUNCTIONAL SAT_APS KINASE-RELATED"/>
    <property type="match status" value="1"/>
</dbReference>
<proteinExistence type="inferred from homology"/>
<dbReference type="GO" id="GO:0019379">
    <property type="term" value="P:sulfate assimilation, phosphoadenylyl sulfate reduction by phosphoadenylyl-sulfate reductase (thioredoxin)"/>
    <property type="evidence" value="ECO:0007669"/>
    <property type="project" value="TreeGrafter"/>
</dbReference>
<evidence type="ECO:0000259" key="7">
    <source>
        <dbReference type="Pfam" id="PF01583"/>
    </source>
</evidence>
<dbReference type="NCBIfam" id="TIGR00455">
    <property type="entry name" value="apsK"/>
    <property type="match status" value="1"/>
</dbReference>
<dbReference type="InterPro" id="IPR027417">
    <property type="entry name" value="P-loop_NTPase"/>
</dbReference>
<gene>
    <name evidence="8" type="ORF">NSCI0253_LOCUS44786</name>
</gene>
<name>A0A7S1AZR2_NOCSC</name>
<dbReference type="AlphaFoldDB" id="A0A7S1AZR2"/>
<dbReference type="NCBIfam" id="NF003013">
    <property type="entry name" value="PRK03846.1"/>
    <property type="match status" value="1"/>
</dbReference>
<feature type="signal peptide" evidence="6">
    <location>
        <begin position="1"/>
        <end position="18"/>
    </location>
</feature>
<protein>
    <recommendedName>
        <fullName evidence="1 5">Adenylyl-sulfate kinase</fullName>
        <ecNumber evidence="1 5">2.7.1.25</ecNumber>
    </recommendedName>
</protein>
<accession>A0A7S1AZR2</accession>
<keyword evidence="4 5" id="KW-0067">ATP-binding</keyword>
<keyword evidence="6" id="KW-0732">Signal</keyword>
<keyword evidence="5" id="KW-0418">Kinase</keyword>
<organism evidence="8">
    <name type="scientific">Noctiluca scintillans</name>
    <name type="common">Sea sparkle</name>
    <name type="synonym">Red tide dinoflagellate</name>
    <dbReference type="NCBI Taxonomy" id="2966"/>
    <lineage>
        <taxon>Eukaryota</taxon>
        <taxon>Sar</taxon>
        <taxon>Alveolata</taxon>
        <taxon>Dinophyceae</taxon>
        <taxon>Noctilucales</taxon>
        <taxon>Noctilucaceae</taxon>
        <taxon>Noctiluca</taxon>
    </lineage>
</organism>
<feature type="domain" description="APS kinase" evidence="7">
    <location>
        <begin position="54"/>
        <end position="209"/>
    </location>
</feature>
<evidence type="ECO:0000256" key="3">
    <source>
        <dbReference type="ARBA" id="ARBA00022741"/>
    </source>
</evidence>
<comment type="catalytic activity">
    <reaction evidence="5">
        <text>adenosine 5'-phosphosulfate + ATP = 3'-phosphoadenylyl sulfate + ADP + H(+)</text>
        <dbReference type="Rhea" id="RHEA:24152"/>
        <dbReference type="ChEBI" id="CHEBI:15378"/>
        <dbReference type="ChEBI" id="CHEBI:30616"/>
        <dbReference type="ChEBI" id="CHEBI:58243"/>
        <dbReference type="ChEBI" id="CHEBI:58339"/>
        <dbReference type="ChEBI" id="CHEBI:456216"/>
        <dbReference type="EC" id="2.7.1.25"/>
    </reaction>
</comment>
<evidence type="ECO:0000256" key="1">
    <source>
        <dbReference type="ARBA" id="ARBA00012121"/>
    </source>
</evidence>
<comment type="pathway">
    <text evidence="5">Sulfur metabolism; hydrogen sulfide biosynthesis; sulfite from sulfate: step 2/3.</text>
</comment>
<dbReference type="SUPFAM" id="SSF52540">
    <property type="entry name" value="P-loop containing nucleoside triphosphate hydrolases"/>
    <property type="match status" value="1"/>
</dbReference>
<feature type="chain" id="PRO_5030621476" description="Adenylyl-sulfate kinase" evidence="6">
    <location>
        <begin position="19"/>
        <end position="246"/>
    </location>
</feature>
<comment type="similarity">
    <text evidence="5">Belongs to the APS kinase family.</text>
</comment>
<dbReference type="UniPathway" id="UPA00140">
    <property type="reaction ID" value="UER00205"/>
</dbReference>
<evidence type="ECO:0000256" key="6">
    <source>
        <dbReference type="SAM" id="SignalP"/>
    </source>
</evidence>
<dbReference type="GO" id="GO:0010134">
    <property type="term" value="P:sulfate assimilation via adenylyl sulfate reduction"/>
    <property type="evidence" value="ECO:0007669"/>
    <property type="project" value="TreeGrafter"/>
</dbReference>
<dbReference type="EMBL" id="HBFQ01063290">
    <property type="protein sequence ID" value="CAD8870429.1"/>
    <property type="molecule type" value="Transcribed_RNA"/>
</dbReference>
<dbReference type="PANTHER" id="PTHR42700">
    <property type="entry name" value="SULFATE ADENYLYLTRANSFERASE"/>
    <property type="match status" value="1"/>
</dbReference>
<dbReference type="EC" id="2.7.1.25" evidence="1 5"/>
<dbReference type="GO" id="GO:0004020">
    <property type="term" value="F:adenylylsulfate kinase activity"/>
    <property type="evidence" value="ECO:0007669"/>
    <property type="project" value="UniProtKB-EC"/>
</dbReference>
<dbReference type="GO" id="GO:0005737">
    <property type="term" value="C:cytoplasm"/>
    <property type="evidence" value="ECO:0007669"/>
    <property type="project" value="TreeGrafter"/>
</dbReference>
<keyword evidence="2 5" id="KW-0808">Transferase</keyword>
<dbReference type="GO" id="GO:0004781">
    <property type="term" value="F:sulfate adenylyltransferase (ATP) activity"/>
    <property type="evidence" value="ECO:0007669"/>
    <property type="project" value="TreeGrafter"/>
</dbReference>
<dbReference type="Gene3D" id="3.40.50.300">
    <property type="entry name" value="P-loop containing nucleotide triphosphate hydrolases"/>
    <property type="match status" value="1"/>
</dbReference>
<keyword evidence="3 5" id="KW-0547">Nucleotide-binding</keyword>
<evidence type="ECO:0000256" key="2">
    <source>
        <dbReference type="ARBA" id="ARBA00022679"/>
    </source>
</evidence>
<dbReference type="InterPro" id="IPR050512">
    <property type="entry name" value="Sulf_AdTrans/APS_kinase"/>
</dbReference>
<dbReference type="InterPro" id="IPR002891">
    <property type="entry name" value="APS"/>
</dbReference>
<dbReference type="CDD" id="cd02027">
    <property type="entry name" value="APSK"/>
    <property type="match status" value="1"/>
</dbReference>
<comment type="function">
    <text evidence="5">Catalyzes the synthesis of activated sulfate.</text>
</comment>
<dbReference type="GO" id="GO:0070814">
    <property type="term" value="P:hydrogen sulfide biosynthetic process"/>
    <property type="evidence" value="ECO:0007669"/>
    <property type="project" value="UniProtKB-UniPathway"/>
</dbReference>